<accession>A0ABD5NLB0</accession>
<dbReference type="RefSeq" id="WP_382274017.1">
    <property type="nucleotide sequence ID" value="NZ_JBHSAQ010000002.1"/>
</dbReference>
<organism evidence="1 2">
    <name type="scientific">Halovivax cerinus</name>
    <dbReference type="NCBI Taxonomy" id="1487865"/>
    <lineage>
        <taxon>Archaea</taxon>
        <taxon>Methanobacteriati</taxon>
        <taxon>Methanobacteriota</taxon>
        <taxon>Stenosarchaea group</taxon>
        <taxon>Halobacteria</taxon>
        <taxon>Halobacteriales</taxon>
        <taxon>Natrialbaceae</taxon>
        <taxon>Halovivax</taxon>
    </lineage>
</organism>
<comment type="caution">
    <text evidence="1">The sequence shown here is derived from an EMBL/GenBank/DDBJ whole genome shotgun (WGS) entry which is preliminary data.</text>
</comment>
<sequence>MEVLWASYVPDTMPATLAVACEDLTAEQRQEIAKTLSTRAITFETEVSVSAEKE</sequence>
<evidence type="ECO:0000313" key="1">
    <source>
        <dbReference type="EMBL" id="MFC3957849.1"/>
    </source>
</evidence>
<reference evidence="1 2" key="1">
    <citation type="journal article" date="2019" name="Int. J. Syst. Evol. Microbiol.">
        <title>The Global Catalogue of Microorganisms (GCM) 10K type strain sequencing project: providing services to taxonomists for standard genome sequencing and annotation.</title>
        <authorList>
            <consortium name="The Broad Institute Genomics Platform"/>
            <consortium name="The Broad Institute Genome Sequencing Center for Infectious Disease"/>
            <person name="Wu L."/>
            <person name="Ma J."/>
        </authorList>
    </citation>
    <scope>NUCLEOTIDE SEQUENCE [LARGE SCALE GENOMIC DNA]</scope>
    <source>
        <strain evidence="1 2">IBRC-M 10256</strain>
    </source>
</reference>
<dbReference type="Proteomes" id="UP001595846">
    <property type="component" value="Unassembled WGS sequence"/>
</dbReference>
<evidence type="ECO:0000313" key="2">
    <source>
        <dbReference type="Proteomes" id="UP001595846"/>
    </source>
</evidence>
<keyword evidence="2" id="KW-1185">Reference proteome</keyword>
<gene>
    <name evidence="1" type="ORF">ACFOUR_05610</name>
</gene>
<dbReference type="AlphaFoldDB" id="A0ABD5NLB0"/>
<name>A0ABD5NLB0_9EURY</name>
<proteinExistence type="predicted"/>
<dbReference type="EMBL" id="JBHSAQ010000002">
    <property type="protein sequence ID" value="MFC3957849.1"/>
    <property type="molecule type" value="Genomic_DNA"/>
</dbReference>
<protein>
    <submittedName>
        <fullName evidence="1">Uncharacterized protein</fullName>
    </submittedName>
</protein>